<accession>A0A4D6HKV9</accession>
<dbReference type="Gene3D" id="3.40.50.720">
    <property type="entry name" value="NAD(P)-binding Rossmann-like Domain"/>
    <property type="match status" value="1"/>
</dbReference>
<evidence type="ECO:0000313" key="6">
    <source>
        <dbReference type="EMBL" id="QCC54864.1"/>
    </source>
</evidence>
<dbReference type="Gene3D" id="1.10.287.70">
    <property type="match status" value="1"/>
</dbReference>
<dbReference type="InterPro" id="IPR036291">
    <property type="entry name" value="NAD(P)-bd_dom_sf"/>
</dbReference>
<dbReference type="InterPro" id="IPR013099">
    <property type="entry name" value="K_chnl_dom"/>
</dbReference>
<dbReference type="Pfam" id="PF02254">
    <property type="entry name" value="TrkA_N"/>
    <property type="match status" value="1"/>
</dbReference>
<evidence type="ECO:0000256" key="2">
    <source>
        <dbReference type="SAM" id="MobiDB-lite"/>
    </source>
</evidence>
<evidence type="ECO:0000256" key="3">
    <source>
        <dbReference type="SAM" id="Phobius"/>
    </source>
</evidence>
<protein>
    <submittedName>
        <fullName evidence="6">Potassium transporter TrkA</fullName>
    </submittedName>
</protein>
<dbReference type="GeneID" id="39851698"/>
<dbReference type="PANTHER" id="PTHR43833:SF9">
    <property type="entry name" value="POTASSIUM CHANNEL PROTEIN YUGO-RELATED"/>
    <property type="match status" value="1"/>
</dbReference>
<dbReference type="InterPro" id="IPR050721">
    <property type="entry name" value="Trk_Ktr_HKT_K-transport"/>
</dbReference>
<feature type="transmembrane region" description="Helical" evidence="3">
    <location>
        <begin position="191"/>
        <end position="212"/>
    </location>
</feature>
<dbReference type="PANTHER" id="PTHR43833">
    <property type="entry name" value="POTASSIUM CHANNEL PROTEIN 2-RELATED-RELATED"/>
    <property type="match status" value="1"/>
</dbReference>
<evidence type="ECO:0000259" key="5">
    <source>
        <dbReference type="Pfam" id="PF07885"/>
    </source>
</evidence>
<dbReference type="SUPFAM" id="SSF81324">
    <property type="entry name" value="Voltage-gated potassium channels"/>
    <property type="match status" value="1"/>
</dbReference>
<evidence type="ECO:0000259" key="4">
    <source>
        <dbReference type="Pfam" id="PF02254"/>
    </source>
</evidence>
<feature type="transmembrane region" description="Helical" evidence="3">
    <location>
        <begin position="12"/>
        <end position="35"/>
    </location>
</feature>
<keyword evidence="3" id="KW-0472">Membrane</keyword>
<feature type="domain" description="RCK N-terminal" evidence="4">
    <location>
        <begin position="260"/>
        <end position="356"/>
    </location>
</feature>
<dbReference type="InterPro" id="IPR003148">
    <property type="entry name" value="RCK_N"/>
</dbReference>
<keyword evidence="3" id="KW-1133">Transmembrane helix</keyword>
<comment type="subcellular location">
    <subcellularLocation>
        <location evidence="1">Cell membrane</location>
        <topology evidence="1">Multi-pass membrane protein</topology>
    </subcellularLocation>
</comment>
<dbReference type="GO" id="GO:0006813">
    <property type="term" value="P:potassium ion transport"/>
    <property type="evidence" value="ECO:0007669"/>
    <property type="project" value="InterPro"/>
</dbReference>
<feature type="transmembrane region" description="Helical" evidence="3">
    <location>
        <begin position="134"/>
        <end position="153"/>
    </location>
</feature>
<dbReference type="Proteomes" id="UP000296822">
    <property type="component" value="Chromosome"/>
</dbReference>
<dbReference type="GO" id="GO:0005886">
    <property type="term" value="C:plasma membrane"/>
    <property type="evidence" value="ECO:0007669"/>
    <property type="project" value="UniProtKB-SubCell"/>
</dbReference>
<keyword evidence="3" id="KW-0812">Transmembrane</keyword>
<proteinExistence type="predicted"/>
<gene>
    <name evidence="6" type="ORF">DV706_10560</name>
</gene>
<feature type="region of interest" description="Disordered" evidence="2">
    <location>
        <begin position="223"/>
        <end position="246"/>
    </location>
</feature>
<evidence type="ECO:0000313" key="7">
    <source>
        <dbReference type="Proteomes" id="UP000296822"/>
    </source>
</evidence>
<feature type="transmembrane region" description="Helical" evidence="3">
    <location>
        <begin position="159"/>
        <end position="179"/>
    </location>
</feature>
<feature type="transmembrane region" description="Helical" evidence="3">
    <location>
        <begin position="55"/>
        <end position="71"/>
    </location>
</feature>
<dbReference type="KEGG" id="nbg:DV706_10560"/>
<dbReference type="AlphaFoldDB" id="A0A4D6HKV9"/>
<feature type="domain" description="Potassium channel" evidence="5">
    <location>
        <begin position="139"/>
        <end position="211"/>
    </location>
</feature>
<dbReference type="SUPFAM" id="SSF51735">
    <property type="entry name" value="NAD(P)-binding Rossmann-fold domains"/>
    <property type="match status" value="1"/>
</dbReference>
<dbReference type="EMBL" id="CP031305">
    <property type="protein sequence ID" value="QCC54864.1"/>
    <property type="molecule type" value="Genomic_DNA"/>
</dbReference>
<sequence>MLDSLHPRRPGVRVVVWVVVAIALTSIVTGVAAILTDPAIEAAGVLGTLQSVTEFSGTIIGFALLVTAWGMRRGYRIAFAAAVALIGLSAAHGIVQYRLLSVPLVVLSVGGLVVLVATSGRFGRSSHLTATQIGALLALVGVFCYGTAGAYALRGEFDGVDGVVDAVYFTVVTASTVGYGDIHAATDSGRLFAISLAILGPATIAAAAGSLFQPALEAHLERTGRRAMTTTDTSGAGDTEDGETPQVAVLDGDATLVPVIERLGKHASVTVLTNEDAVSSLPDDVSRFVGEVTDSDTLERAGLERCRAVLVSAAGTDAGDAIAATQSHTDAKIVAVATADSSGSLVRLGADVVVAPDPVLIETVIDAVLAASSPDGQSSASAASQRG</sequence>
<reference evidence="6 7" key="1">
    <citation type="journal article" date="2019" name="Nat. Commun.">
        <title>A new type of DNA phosphorothioation-based antiviral system in archaea.</title>
        <authorList>
            <person name="Xiong L."/>
            <person name="Liu S."/>
            <person name="Chen S."/>
            <person name="Xiao Y."/>
            <person name="Zhu B."/>
            <person name="Gao Y."/>
            <person name="Zhang Y."/>
            <person name="Chen B."/>
            <person name="Luo J."/>
            <person name="Deng Z."/>
            <person name="Chen X."/>
            <person name="Wang L."/>
            <person name="Chen S."/>
        </authorList>
    </citation>
    <scope>NUCLEOTIDE SEQUENCE [LARGE SCALE GENOMIC DNA]</scope>
    <source>
        <strain evidence="6 7">JCM 10635</strain>
    </source>
</reference>
<feature type="transmembrane region" description="Helical" evidence="3">
    <location>
        <begin position="101"/>
        <end position="122"/>
    </location>
</feature>
<dbReference type="RefSeq" id="WP_006064655.1">
    <property type="nucleotide sequence ID" value="NZ_CP031305.1"/>
</dbReference>
<dbReference type="Pfam" id="PF07885">
    <property type="entry name" value="Ion_trans_2"/>
    <property type="match status" value="1"/>
</dbReference>
<feature type="transmembrane region" description="Helical" evidence="3">
    <location>
        <begin position="78"/>
        <end position="95"/>
    </location>
</feature>
<name>A0A4D6HKV9_9EURY</name>
<organism evidence="6 7">
    <name type="scientific">Natronorubrum bangense</name>
    <dbReference type="NCBI Taxonomy" id="61858"/>
    <lineage>
        <taxon>Archaea</taxon>
        <taxon>Methanobacteriati</taxon>
        <taxon>Methanobacteriota</taxon>
        <taxon>Stenosarchaea group</taxon>
        <taxon>Halobacteria</taxon>
        <taxon>Halobacteriales</taxon>
        <taxon>Natrialbaceae</taxon>
        <taxon>Natronorubrum</taxon>
    </lineage>
</organism>
<evidence type="ECO:0000256" key="1">
    <source>
        <dbReference type="ARBA" id="ARBA00004651"/>
    </source>
</evidence>